<keyword evidence="4" id="KW-0812">Transmembrane</keyword>
<dbReference type="PROSITE" id="PS50005">
    <property type="entry name" value="TPR"/>
    <property type="match status" value="1"/>
</dbReference>
<accession>A0ABY9TQP6</accession>
<protein>
    <submittedName>
        <fullName evidence="6">FlgO family outer membrane protein</fullName>
    </submittedName>
</protein>
<evidence type="ECO:0000313" key="7">
    <source>
        <dbReference type="Proteomes" id="UP001258994"/>
    </source>
</evidence>
<dbReference type="SUPFAM" id="SSF46894">
    <property type="entry name" value="C-terminal effector domain of the bipartite response regulators"/>
    <property type="match status" value="1"/>
</dbReference>
<feature type="domain" description="OmpR/PhoB-type" evidence="5">
    <location>
        <begin position="5"/>
        <end position="103"/>
    </location>
</feature>
<keyword evidence="4" id="KW-1133">Transmembrane helix</keyword>
<evidence type="ECO:0000256" key="1">
    <source>
        <dbReference type="ARBA" id="ARBA00023125"/>
    </source>
</evidence>
<organism evidence="6 7">
    <name type="scientific">Thalassotalea psychrophila</name>
    <dbReference type="NCBI Taxonomy" id="3065647"/>
    <lineage>
        <taxon>Bacteria</taxon>
        <taxon>Pseudomonadati</taxon>
        <taxon>Pseudomonadota</taxon>
        <taxon>Gammaproteobacteria</taxon>
        <taxon>Alteromonadales</taxon>
        <taxon>Colwelliaceae</taxon>
        <taxon>Thalassotalea</taxon>
    </lineage>
</organism>
<feature type="DNA-binding region" description="OmpR/PhoB-type" evidence="3">
    <location>
        <begin position="5"/>
        <end position="103"/>
    </location>
</feature>
<dbReference type="SUPFAM" id="SSF48452">
    <property type="entry name" value="TPR-like"/>
    <property type="match status" value="1"/>
</dbReference>
<dbReference type="InterPro" id="IPR019734">
    <property type="entry name" value="TPR_rpt"/>
</dbReference>
<dbReference type="EMBL" id="CP134145">
    <property type="protein sequence ID" value="WNC70648.1"/>
    <property type="molecule type" value="Genomic_DNA"/>
</dbReference>
<gene>
    <name evidence="6" type="ORF">RGQ13_10960</name>
</gene>
<reference evidence="7" key="1">
    <citation type="submission" date="2023-09" db="EMBL/GenBank/DDBJ databases">
        <authorList>
            <person name="Li S."/>
            <person name="Li X."/>
            <person name="Zhang C."/>
            <person name="Zhao Z."/>
        </authorList>
    </citation>
    <scope>NUCLEOTIDE SEQUENCE [LARGE SCALE GENOMIC DNA]</scope>
    <source>
        <strain evidence="7">SQ149</strain>
    </source>
</reference>
<name>A0ABY9TQP6_9GAMM</name>
<evidence type="ECO:0000256" key="4">
    <source>
        <dbReference type="SAM" id="Phobius"/>
    </source>
</evidence>
<dbReference type="Gene3D" id="1.25.40.10">
    <property type="entry name" value="Tetratricopeptide repeat domain"/>
    <property type="match status" value="1"/>
</dbReference>
<evidence type="ECO:0000313" key="6">
    <source>
        <dbReference type="EMBL" id="WNC70648.1"/>
    </source>
</evidence>
<proteinExistence type="predicted"/>
<dbReference type="PROSITE" id="PS51755">
    <property type="entry name" value="OMPR_PHOB"/>
    <property type="match status" value="1"/>
</dbReference>
<dbReference type="InterPro" id="IPR011990">
    <property type="entry name" value="TPR-like_helical_dom_sf"/>
</dbReference>
<keyword evidence="4" id="KW-0472">Membrane</keyword>
<dbReference type="InterPro" id="IPR016032">
    <property type="entry name" value="Sig_transdc_resp-reg_C-effctor"/>
</dbReference>
<keyword evidence="2" id="KW-0802">TPR repeat</keyword>
<sequence>MQESEKEFVLDEWLIYPEKSMIKRNDELIHLEPKIMEVLVYLIKNANRVISREELTEKVWQSNFASDEVITRAISVLRKKLDDTGKVHRFVKTIPKHGYVLEYSDQIEAHVLPAFEIESDVSDVEPTINKLIRPMWALTIAAVAIVTLVAVLAANLFNNREHQKSDQIYLKVDEFVALDSLPSSEMVARVLSEQLITTLSNSDYAKISIQTDSIVDIVNDVDFIINGGVKELESEYHVNLHFIDGNSGDVLWSQSFAGDKKMWHQLVNNISKTIDYFISVAYKDNLDLKQLSLKNLQAAILIHQARELRFIDEQSNFDLSINILQNAHISYPNEKQVIMELALAYLKEKGSYSSSKHLLLVKQLLDQAEQAKYKKGIYWLVKALYQKANKEISIKQAIVLIEKNRLIEPDNVELLAILARLYHINGQDSKAMTLFSNALAIEPDFSFAIYQRAKLLSIKNKETPKLTTN</sequence>
<keyword evidence="7" id="KW-1185">Reference proteome</keyword>
<dbReference type="Gene3D" id="1.10.10.10">
    <property type="entry name" value="Winged helix-like DNA-binding domain superfamily/Winged helix DNA-binding domain"/>
    <property type="match status" value="1"/>
</dbReference>
<dbReference type="Proteomes" id="UP001258994">
    <property type="component" value="Chromosome"/>
</dbReference>
<dbReference type="RefSeq" id="WP_348389787.1">
    <property type="nucleotide sequence ID" value="NZ_CP134145.1"/>
</dbReference>
<dbReference type="SMART" id="SM00862">
    <property type="entry name" value="Trans_reg_C"/>
    <property type="match status" value="1"/>
</dbReference>
<feature type="repeat" description="TPR" evidence="2">
    <location>
        <begin position="412"/>
        <end position="445"/>
    </location>
</feature>
<evidence type="ECO:0000259" key="5">
    <source>
        <dbReference type="PROSITE" id="PS51755"/>
    </source>
</evidence>
<dbReference type="Pfam" id="PF00486">
    <property type="entry name" value="Trans_reg_C"/>
    <property type="match status" value="1"/>
</dbReference>
<dbReference type="CDD" id="cd00383">
    <property type="entry name" value="trans_reg_C"/>
    <property type="match status" value="1"/>
</dbReference>
<dbReference type="Pfam" id="PF17680">
    <property type="entry name" value="FlgO"/>
    <property type="match status" value="1"/>
</dbReference>
<evidence type="ECO:0000256" key="3">
    <source>
        <dbReference type="PROSITE-ProRule" id="PRU01091"/>
    </source>
</evidence>
<keyword evidence="1 3" id="KW-0238">DNA-binding</keyword>
<dbReference type="InterPro" id="IPR041215">
    <property type="entry name" value="FlgO_dom"/>
</dbReference>
<evidence type="ECO:0000256" key="2">
    <source>
        <dbReference type="PROSITE-ProRule" id="PRU00339"/>
    </source>
</evidence>
<feature type="transmembrane region" description="Helical" evidence="4">
    <location>
        <begin position="135"/>
        <end position="157"/>
    </location>
</feature>
<dbReference type="InterPro" id="IPR036388">
    <property type="entry name" value="WH-like_DNA-bd_sf"/>
</dbReference>
<dbReference type="InterPro" id="IPR001867">
    <property type="entry name" value="OmpR/PhoB-type_DNA-bd"/>
</dbReference>